<dbReference type="OrthoDB" id="117970at2157"/>
<protein>
    <submittedName>
        <fullName evidence="3">Major Facilitator Superfamily protein</fullName>
    </submittedName>
</protein>
<feature type="transmembrane region" description="Helical" evidence="1">
    <location>
        <begin position="390"/>
        <end position="412"/>
    </location>
</feature>
<gene>
    <name evidence="3" type="ORF">SAMN05216559_0055</name>
</gene>
<dbReference type="EMBL" id="FOZK01000001">
    <property type="protein sequence ID" value="SFR85228.1"/>
    <property type="molecule type" value="Genomic_DNA"/>
</dbReference>
<organism evidence="3 4">
    <name type="scientific">Halomicrobium zhouii</name>
    <dbReference type="NCBI Taxonomy" id="767519"/>
    <lineage>
        <taxon>Archaea</taxon>
        <taxon>Methanobacteriati</taxon>
        <taxon>Methanobacteriota</taxon>
        <taxon>Stenosarchaea group</taxon>
        <taxon>Halobacteria</taxon>
        <taxon>Halobacteriales</taxon>
        <taxon>Haloarculaceae</taxon>
        <taxon>Halomicrobium</taxon>
    </lineage>
</organism>
<keyword evidence="1" id="KW-0812">Transmembrane</keyword>
<dbReference type="STRING" id="767519.SAMN05216559_0055"/>
<keyword evidence="4" id="KW-1185">Reference proteome</keyword>
<dbReference type="PROSITE" id="PS50850">
    <property type="entry name" value="MFS"/>
    <property type="match status" value="1"/>
</dbReference>
<sequence length="422" mass="44055">MTDTKRQLRALFFTRFANAYGLVTLLTLLSTYIELLGATGLVAGMFVTGLTLAQAVAVLPVAYLGDRFDKRFILLVGLGLATTAYAAFPFIETSLGFILVRGLQGIAATTAGLLALALVGELARDDGRGNTIGVSNAWRFAASIGGAMSAGVLYDAFGFGAVFGVLMVITAGAFVAVWRWVEPDETTVEGFAFSDMALNRRILTITSFRAQYAVAVTLVRTWVPIFAGVSVARGGLGFTAEGNAAAAGATAVAVIVSAEKFTNMLSQPYMGGLSDRFGRARFVFLGGLFYGAVAIVVPFTPAIGTALGLPAVFPFFGDLSTAFIPLLVVTGLLGVADSIREPASMALFADEGTGSGVAASFGVRDLVWRPGSILAPLAGGWLMTNAGMEWVFYLGAAAAFTGVFAFLGILSYDHGRAGLTKW</sequence>
<feature type="transmembrane region" description="Helical" evidence="1">
    <location>
        <begin position="72"/>
        <end position="91"/>
    </location>
</feature>
<feature type="transmembrane region" description="Helical" evidence="1">
    <location>
        <begin position="103"/>
        <end position="124"/>
    </location>
</feature>
<dbReference type="Proteomes" id="UP000199062">
    <property type="component" value="Unassembled WGS sequence"/>
</dbReference>
<feature type="transmembrane region" description="Helical" evidence="1">
    <location>
        <begin position="160"/>
        <end position="181"/>
    </location>
</feature>
<dbReference type="InterPro" id="IPR020846">
    <property type="entry name" value="MFS_dom"/>
</dbReference>
<accession>A0A1I6K2B7</accession>
<dbReference type="AlphaFoldDB" id="A0A1I6K2B7"/>
<dbReference type="PANTHER" id="PTHR23518">
    <property type="entry name" value="C-METHYLTRANSFERASE"/>
    <property type="match status" value="1"/>
</dbReference>
<dbReference type="Gene3D" id="1.20.1250.20">
    <property type="entry name" value="MFS general substrate transporter like domains"/>
    <property type="match status" value="2"/>
</dbReference>
<feature type="transmembrane region" description="Helical" evidence="1">
    <location>
        <begin position="12"/>
        <end position="33"/>
    </location>
</feature>
<dbReference type="SUPFAM" id="SSF103473">
    <property type="entry name" value="MFS general substrate transporter"/>
    <property type="match status" value="2"/>
</dbReference>
<dbReference type="Pfam" id="PF07690">
    <property type="entry name" value="MFS_1"/>
    <property type="match status" value="1"/>
</dbReference>
<reference evidence="3 4" key="1">
    <citation type="submission" date="2016-10" db="EMBL/GenBank/DDBJ databases">
        <authorList>
            <person name="de Groot N.N."/>
        </authorList>
    </citation>
    <scope>NUCLEOTIDE SEQUENCE [LARGE SCALE GENOMIC DNA]</scope>
    <source>
        <strain evidence="3 4">CGMCC 1.10457</strain>
    </source>
</reference>
<name>A0A1I6K2B7_9EURY</name>
<evidence type="ECO:0000313" key="3">
    <source>
        <dbReference type="EMBL" id="SFR85228.1"/>
    </source>
</evidence>
<evidence type="ECO:0000313" key="4">
    <source>
        <dbReference type="Proteomes" id="UP000199062"/>
    </source>
</evidence>
<feature type="transmembrane region" description="Helical" evidence="1">
    <location>
        <begin position="202"/>
        <end position="223"/>
    </location>
</feature>
<feature type="transmembrane region" description="Helical" evidence="1">
    <location>
        <begin position="243"/>
        <end position="261"/>
    </location>
</feature>
<proteinExistence type="predicted"/>
<feature type="transmembrane region" description="Helical" evidence="1">
    <location>
        <begin position="136"/>
        <end position="154"/>
    </location>
</feature>
<feature type="domain" description="Major facilitator superfamily (MFS) profile" evidence="2">
    <location>
        <begin position="7"/>
        <end position="414"/>
    </location>
</feature>
<evidence type="ECO:0000256" key="1">
    <source>
        <dbReference type="SAM" id="Phobius"/>
    </source>
</evidence>
<keyword evidence="1" id="KW-0472">Membrane</keyword>
<evidence type="ECO:0000259" key="2">
    <source>
        <dbReference type="PROSITE" id="PS50850"/>
    </source>
</evidence>
<feature type="transmembrane region" description="Helical" evidence="1">
    <location>
        <begin position="282"/>
        <end position="303"/>
    </location>
</feature>
<dbReference type="GO" id="GO:0022857">
    <property type="term" value="F:transmembrane transporter activity"/>
    <property type="evidence" value="ECO:0007669"/>
    <property type="project" value="InterPro"/>
</dbReference>
<feature type="transmembrane region" description="Helical" evidence="1">
    <location>
        <begin position="39"/>
        <end position="65"/>
    </location>
</feature>
<feature type="transmembrane region" description="Helical" evidence="1">
    <location>
        <begin position="315"/>
        <end position="336"/>
    </location>
</feature>
<dbReference type="RefSeq" id="WP_089812771.1">
    <property type="nucleotide sequence ID" value="NZ_FOZK01000001.1"/>
</dbReference>
<dbReference type="PANTHER" id="PTHR23518:SF2">
    <property type="entry name" value="MAJOR FACILITATOR SUPERFAMILY TRANSPORTER"/>
    <property type="match status" value="1"/>
</dbReference>
<dbReference type="InterPro" id="IPR011701">
    <property type="entry name" value="MFS"/>
</dbReference>
<keyword evidence="1" id="KW-1133">Transmembrane helix</keyword>
<dbReference type="InterPro" id="IPR036259">
    <property type="entry name" value="MFS_trans_sf"/>
</dbReference>